<name>A0A5P9VHE2_9BETA</name>
<reference evidence="2" key="1">
    <citation type="journal article" date="2018" name="BMC Genomics">
        <title>Comparative genomic, transcriptomic, and proteomic reannotation of human herpesvirus 6.</title>
        <authorList>
            <person name="Greninger A.L."/>
            <person name="Knudsen G.M."/>
            <person name="Roychoudhury P."/>
            <person name="Hanson D.J."/>
            <person name="Sedlak R.H."/>
            <person name="Xie H."/>
            <person name="Guan J."/>
            <person name="Nguyen T."/>
            <person name="Peddu V."/>
            <person name="Boeckh M."/>
            <person name="Huang M.L."/>
            <person name="Cook L."/>
            <person name="Depledge D.P."/>
            <person name="Zerr D.M."/>
            <person name="Koelle D.M."/>
            <person name="Gantt S."/>
            <person name="Yoshikawa T."/>
            <person name="Caserta M."/>
            <person name="Hill J.A."/>
            <person name="Jerome K.R."/>
        </authorList>
    </citation>
    <scope>NUCLEOTIDE SEQUENCE</scope>
    <source>
        <strain evidence="1">HP94B11</strain>
        <strain evidence="2">JHPT-D12</strain>
    </source>
</reference>
<evidence type="ECO:0000313" key="1">
    <source>
        <dbReference type="EMBL" id="QFX28726.1"/>
    </source>
</evidence>
<proteinExistence type="predicted"/>
<dbReference type="EMBL" id="KY315555">
    <property type="protein sequence ID" value="QFX53661.1"/>
    <property type="molecule type" value="Genomic_DNA"/>
</dbReference>
<dbReference type="EMBL" id="KY315549">
    <property type="protein sequence ID" value="QFX28726.1"/>
    <property type="molecule type" value="Genomic_DNA"/>
</dbReference>
<organism evidence="2">
    <name type="scientific">Human betaherpesvirus 6</name>
    <dbReference type="NCBI Taxonomy" id="10368"/>
    <lineage>
        <taxon>Viruses</taxon>
        <taxon>Duplodnaviria</taxon>
        <taxon>Heunggongvirae</taxon>
        <taxon>Peploviricota</taxon>
        <taxon>Herviviricetes</taxon>
        <taxon>Herpesvirales</taxon>
        <taxon>Orthoherpesviridae</taxon>
        <taxon>Betaherpesvirinae</taxon>
        <taxon>Roseolovirus</taxon>
    </lineage>
</organism>
<sequence length="53" mass="6117">MTARQTSRIMQASFKKINVYTLKLRIQRMAAYGRGSVQTSQIILRGKVRVFIT</sequence>
<protein>
    <submittedName>
        <fullName evidence="2">Uncharacterized protein</fullName>
    </submittedName>
</protein>
<evidence type="ECO:0000313" key="2">
    <source>
        <dbReference type="EMBL" id="QFX53661.1"/>
    </source>
</evidence>
<accession>A0A5P9VHE2</accession>